<dbReference type="InterPro" id="IPR003439">
    <property type="entry name" value="ABC_transporter-like_ATP-bd"/>
</dbReference>
<protein>
    <submittedName>
        <fullName evidence="10">Sugar ABC transporter ATP-binding protein</fullName>
    </submittedName>
</protein>
<dbReference type="AlphaFoldDB" id="A0A9X2LR27"/>
<dbReference type="InterPro" id="IPR017871">
    <property type="entry name" value="ABC_transporter-like_CS"/>
</dbReference>
<dbReference type="Gene3D" id="3.40.50.300">
    <property type="entry name" value="P-loop containing nucleotide triphosphate hydrolases"/>
    <property type="match status" value="2"/>
</dbReference>
<keyword evidence="4" id="KW-0677">Repeat</keyword>
<keyword evidence="6 10" id="KW-0067">ATP-binding</keyword>
<name>A0A9X2LR27_STRMQ</name>
<dbReference type="PANTHER" id="PTHR43790:SF3">
    <property type="entry name" value="D-ALLOSE IMPORT ATP-BINDING PROTEIN ALSA-RELATED"/>
    <property type="match status" value="1"/>
</dbReference>
<evidence type="ECO:0000256" key="3">
    <source>
        <dbReference type="ARBA" id="ARBA00022597"/>
    </source>
</evidence>
<evidence type="ECO:0000256" key="6">
    <source>
        <dbReference type="ARBA" id="ARBA00022840"/>
    </source>
</evidence>
<evidence type="ECO:0000256" key="2">
    <source>
        <dbReference type="ARBA" id="ARBA00022475"/>
    </source>
</evidence>
<evidence type="ECO:0000256" key="4">
    <source>
        <dbReference type="ARBA" id="ARBA00022737"/>
    </source>
</evidence>
<gene>
    <name evidence="10" type="ORF">NQU54_06440</name>
</gene>
<evidence type="ECO:0000259" key="9">
    <source>
        <dbReference type="PROSITE" id="PS50893"/>
    </source>
</evidence>
<dbReference type="InterPro" id="IPR050107">
    <property type="entry name" value="ABC_carbohydrate_import_ATPase"/>
</dbReference>
<dbReference type="SUPFAM" id="SSF52540">
    <property type="entry name" value="P-loop containing nucleoside triphosphate hydrolases"/>
    <property type="match status" value="2"/>
</dbReference>
<accession>A0A9X2LR27</accession>
<dbReference type="RefSeq" id="WP_257630200.1">
    <property type="nucleotide sequence ID" value="NZ_JANIIC010000005.1"/>
</dbReference>
<evidence type="ECO:0000256" key="1">
    <source>
        <dbReference type="ARBA" id="ARBA00022448"/>
    </source>
</evidence>
<organism evidence="10 11">
    <name type="scientific">Streptomyces malaysiensis subsp. samsunensis</name>
    <dbReference type="NCBI Taxonomy" id="459658"/>
    <lineage>
        <taxon>Bacteria</taxon>
        <taxon>Bacillati</taxon>
        <taxon>Actinomycetota</taxon>
        <taxon>Actinomycetes</taxon>
        <taxon>Kitasatosporales</taxon>
        <taxon>Streptomycetaceae</taxon>
        <taxon>Streptomyces</taxon>
        <taxon>Streptomyces violaceusniger group</taxon>
    </lineage>
</organism>
<dbReference type="Pfam" id="PF00005">
    <property type="entry name" value="ABC_tran"/>
    <property type="match status" value="2"/>
</dbReference>
<keyword evidence="11" id="KW-1185">Reference proteome</keyword>
<dbReference type="InterPro" id="IPR003593">
    <property type="entry name" value="AAA+_ATPase"/>
</dbReference>
<dbReference type="GO" id="GO:0016887">
    <property type="term" value="F:ATP hydrolysis activity"/>
    <property type="evidence" value="ECO:0007669"/>
    <property type="project" value="InterPro"/>
</dbReference>
<dbReference type="CDD" id="cd03216">
    <property type="entry name" value="ABC_Carb_Monos_I"/>
    <property type="match status" value="1"/>
</dbReference>
<dbReference type="PANTHER" id="PTHR43790">
    <property type="entry name" value="CARBOHYDRATE TRANSPORT ATP-BINDING PROTEIN MG119-RELATED"/>
    <property type="match status" value="1"/>
</dbReference>
<dbReference type="PROSITE" id="PS00211">
    <property type="entry name" value="ABC_TRANSPORTER_1"/>
    <property type="match status" value="1"/>
</dbReference>
<keyword evidence="3" id="KW-0762">Sugar transport</keyword>
<keyword evidence="5" id="KW-0547">Nucleotide-binding</keyword>
<sequence>MKDTPVMELRGATKSFPGVRALNDVSVEVRRHEVLGLIGENGAGKSTLLKVLCGLQRLDSGSLLLRGSEAVFQGVADANRNGVAMVFQEQSLLENITVAENVLLGNEGPSLRCGLYRWRDLNRRAQKYLDLVGGSLRAATPTGRLPFAKRQMVEVAKALASGERGHHEPVILLDEPTSVLEHAEMETLFSIVRELRERASVVFVSHRMEEVLAICDRVYVMRDGGVAGECRPADVTTDQLFSMMVGQDLGAGYYHESDQRPAQSRPRLELGDLTGETFHDVSLTIAHGEVVSLMGVQESGREDVARAVFGAVPVRSGTITLDGRRIRPRSPAHAVRAGIGYVPAERKVDGAVLGMDVRENLTLAHPGQVSRGPLLDPARERHTVGEWIEDLRVRTPSQHTPMRDLSGGNQQKVVLAKWLLDPELRVLVLDTPTRGLDVGAKADVYALIRRLAARGLAVLLLADTLDEGIAMSHRVLTMKDGRITGEFTSGAGARPQRTDVLERMV</sequence>
<evidence type="ECO:0000313" key="10">
    <source>
        <dbReference type="EMBL" id="MCQ8828725.1"/>
    </source>
</evidence>
<reference evidence="10" key="1">
    <citation type="submission" date="2022-06" db="EMBL/GenBank/DDBJ databases">
        <title>WGS of actinobacteria.</title>
        <authorList>
            <person name="Thawai C."/>
        </authorList>
    </citation>
    <scope>NUCLEOTIDE SEQUENCE</scope>
    <source>
        <strain evidence="10">DSM 42010</strain>
    </source>
</reference>
<feature type="domain" description="ABC transporter" evidence="9">
    <location>
        <begin position="7"/>
        <end position="248"/>
    </location>
</feature>
<proteinExistence type="predicted"/>
<keyword evidence="7" id="KW-1278">Translocase</keyword>
<feature type="domain" description="ABC transporter" evidence="9">
    <location>
        <begin position="262"/>
        <end position="505"/>
    </location>
</feature>
<dbReference type="PROSITE" id="PS50893">
    <property type="entry name" value="ABC_TRANSPORTER_2"/>
    <property type="match status" value="2"/>
</dbReference>
<keyword evidence="2" id="KW-1003">Cell membrane</keyword>
<evidence type="ECO:0000256" key="8">
    <source>
        <dbReference type="ARBA" id="ARBA00023136"/>
    </source>
</evidence>
<dbReference type="InterPro" id="IPR027417">
    <property type="entry name" value="P-loop_NTPase"/>
</dbReference>
<evidence type="ECO:0000256" key="7">
    <source>
        <dbReference type="ARBA" id="ARBA00022967"/>
    </source>
</evidence>
<comment type="caution">
    <text evidence="10">The sequence shown here is derived from an EMBL/GenBank/DDBJ whole genome shotgun (WGS) entry which is preliminary data.</text>
</comment>
<dbReference type="EMBL" id="JANIIC010000005">
    <property type="protein sequence ID" value="MCQ8828725.1"/>
    <property type="molecule type" value="Genomic_DNA"/>
</dbReference>
<evidence type="ECO:0000313" key="11">
    <source>
        <dbReference type="Proteomes" id="UP001142400"/>
    </source>
</evidence>
<dbReference type="Proteomes" id="UP001142400">
    <property type="component" value="Unassembled WGS sequence"/>
</dbReference>
<dbReference type="GO" id="GO:0005524">
    <property type="term" value="F:ATP binding"/>
    <property type="evidence" value="ECO:0007669"/>
    <property type="project" value="UniProtKB-KW"/>
</dbReference>
<keyword evidence="8" id="KW-0472">Membrane</keyword>
<keyword evidence="1" id="KW-0813">Transport</keyword>
<dbReference type="CDD" id="cd03215">
    <property type="entry name" value="ABC_Carb_Monos_II"/>
    <property type="match status" value="1"/>
</dbReference>
<evidence type="ECO:0000256" key="5">
    <source>
        <dbReference type="ARBA" id="ARBA00022741"/>
    </source>
</evidence>
<dbReference type="SMART" id="SM00382">
    <property type="entry name" value="AAA"/>
    <property type="match status" value="2"/>
</dbReference>